<keyword evidence="5 13" id="KW-0255">Endonuclease</keyword>
<dbReference type="FunFam" id="3.30.420.10:FF:000002">
    <property type="entry name" value="Crossover junction endodeoxyribonuclease RuvC"/>
    <property type="match status" value="1"/>
</dbReference>
<dbReference type="Gene3D" id="3.30.420.10">
    <property type="entry name" value="Ribonuclease H-like superfamily/Ribonuclease H"/>
    <property type="match status" value="1"/>
</dbReference>
<comment type="cofactor">
    <cofactor evidence="13">
        <name>Mg(2+)</name>
        <dbReference type="ChEBI" id="CHEBI:18420"/>
    </cofactor>
    <text evidence="13">Binds 2 Mg(2+) ion per subunit.</text>
</comment>
<dbReference type="GO" id="GO:0006310">
    <property type="term" value="P:DNA recombination"/>
    <property type="evidence" value="ECO:0007669"/>
    <property type="project" value="UniProtKB-UniRule"/>
</dbReference>
<feature type="active site" evidence="13">
    <location>
        <position position="67"/>
    </location>
</feature>
<dbReference type="EMBL" id="JAGIBU010000011">
    <property type="protein sequence ID" value="MBS7825367.1"/>
    <property type="molecule type" value="Genomic_DNA"/>
</dbReference>
<evidence type="ECO:0000256" key="1">
    <source>
        <dbReference type="ARBA" id="ARBA00009518"/>
    </source>
</evidence>
<dbReference type="GO" id="GO:0003677">
    <property type="term" value="F:DNA binding"/>
    <property type="evidence" value="ECO:0007669"/>
    <property type="project" value="UniProtKB-KW"/>
</dbReference>
<sequence length="160" mass="17426">MIILGIDPGSRITGYGVIEWVNHKAKYIDSGCIRMDVKATTGNRLKTIFEGLDQLIGLYQPDVLSIEQVFVHKNPQSAIKLGQARGVVMCAAALANIEIHEYTPTRIKQTVVGNGHATKEQVQHMVEHLLKLSRKPQADAADALAIALTHGFHGPVLGVK</sequence>
<organism evidence="15 16">
    <name type="scientific">Wohlfahrtiimonas chitiniclastica</name>
    <dbReference type="NCBI Taxonomy" id="400946"/>
    <lineage>
        <taxon>Bacteria</taxon>
        <taxon>Pseudomonadati</taxon>
        <taxon>Pseudomonadota</taxon>
        <taxon>Gammaproteobacteria</taxon>
        <taxon>Cardiobacteriales</taxon>
        <taxon>Ignatzschineriaceae</taxon>
        <taxon>Wohlfahrtiimonas</taxon>
    </lineage>
</organism>
<comment type="catalytic activity">
    <reaction evidence="12 13">
        <text>Endonucleolytic cleavage at a junction such as a reciprocal single-stranded crossover between two homologous DNA duplexes (Holliday junction).</text>
        <dbReference type="EC" id="3.1.21.10"/>
    </reaction>
</comment>
<keyword evidence="2 13" id="KW-0963">Cytoplasm</keyword>
<feature type="binding site" evidence="13">
    <location>
        <position position="139"/>
    </location>
    <ligand>
        <name>Mg(2+)</name>
        <dbReference type="ChEBI" id="CHEBI:18420"/>
        <label>1</label>
    </ligand>
</feature>
<dbReference type="Pfam" id="PF02075">
    <property type="entry name" value="RuvC"/>
    <property type="match status" value="1"/>
</dbReference>
<dbReference type="GO" id="GO:0048476">
    <property type="term" value="C:Holliday junction resolvase complex"/>
    <property type="evidence" value="ECO:0007669"/>
    <property type="project" value="UniProtKB-UniRule"/>
</dbReference>
<accession>A0A162W0H1</accession>
<feature type="binding site" evidence="13">
    <location>
        <position position="67"/>
    </location>
    <ligand>
        <name>Mg(2+)</name>
        <dbReference type="ChEBI" id="CHEBI:18420"/>
        <label>2</label>
    </ligand>
</feature>
<dbReference type="SUPFAM" id="SSF53098">
    <property type="entry name" value="Ribonuclease H-like"/>
    <property type="match status" value="1"/>
</dbReference>
<keyword evidence="6 13" id="KW-0227">DNA damage</keyword>
<keyword evidence="10 13" id="KW-0233">DNA recombination</keyword>
<dbReference type="CDD" id="cd16962">
    <property type="entry name" value="RuvC"/>
    <property type="match status" value="1"/>
</dbReference>
<feature type="active site" evidence="13">
    <location>
        <position position="7"/>
    </location>
</feature>
<proteinExistence type="inferred from homology"/>
<comment type="function">
    <text evidence="13">The RuvA-RuvB-RuvC complex processes Holliday junction (HJ) DNA during genetic recombination and DNA repair. Endonuclease that resolves HJ intermediates. Cleaves cruciform DNA by making single-stranded nicks across the HJ at symmetrical positions within the homologous arms, yielding a 5'-phosphate and a 3'-hydroxyl group; requires a central core of homology in the junction. The consensus cleavage sequence is 5'-(A/T)TT(C/G)-3'. Cleavage occurs on the 3'-side of the TT dinucleotide at the point of strand exchange. HJ branch migration catalyzed by RuvA-RuvB allows RuvC to scan DNA until it finds its consensus sequence, where it cleaves and resolves the cruciform DNA.</text>
</comment>
<dbReference type="PROSITE" id="PS01321">
    <property type="entry name" value="RUVC"/>
    <property type="match status" value="1"/>
</dbReference>
<dbReference type="InterPro" id="IPR012337">
    <property type="entry name" value="RNaseH-like_sf"/>
</dbReference>
<evidence type="ECO:0000256" key="9">
    <source>
        <dbReference type="ARBA" id="ARBA00023125"/>
    </source>
</evidence>
<gene>
    <name evidence="13 15" type="primary">ruvC</name>
    <name evidence="15" type="ORF">J7561_09150</name>
</gene>
<dbReference type="Proteomes" id="UP000680020">
    <property type="component" value="Unassembled WGS sequence"/>
</dbReference>
<dbReference type="GO" id="GO:0005737">
    <property type="term" value="C:cytoplasm"/>
    <property type="evidence" value="ECO:0007669"/>
    <property type="project" value="UniProtKB-SubCell"/>
</dbReference>
<evidence type="ECO:0000256" key="13">
    <source>
        <dbReference type="HAMAP-Rule" id="MF_00034"/>
    </source>
</evidence>
<evidence type="ECO:0000256" key="14">
    <source>
        <dbReference type="NCBIfam" id="TIGR00228"/>
    </source>
</evidence>
<comment type="similarity">
    <text evidence="1 13">Belongs to the RuvC family.</text>
</comment>
<evidence type="ECO:0000256" key="2">
    <source>
        <dbReference type="ARBA" id="ARBA00022490"/>
    </source>
</evidence>
<comment type="subcellular location">
    <subcellularLocation>
        <location evidence="13">Cytoplasm</location>
    </subcellularLocation>
</comment>
<dbReference type="AlphaFoldDB" id="A0A162W0H1"/>
<evidence type="ECO:0000256" key="4">
    <source>
        <dbReference type="ARBA" id="ARBA00022723"/>
    </source>
</evidence>
<comment type="caution">
    <text evidence="15">The sequence shown here is derived from an EMBL/GenBank/DDBJ whole genome shotgun (WGS) entry which is preliminary data.</text>
</comment>
<dbReference type="InterPro" id="IPR036397">
    <property type="entry name" value="RNaseH_sf"/>
</dbReference>
<feature type="binding site" evidence="13">
    <location>
        <position position="7"/>
    </location>
    <ligand>
        <name>Mg(2+)</name>
        <dbReference type="ChEBI" id="CHEBI:18420"/>
        <label>1</label>
    </ligand>
</feature>
<evidence type="ECO:0000256" key="5">
    <source>
        <dbReference type="ARBA" id="ARBA00022759"/>
    </source>
</evidence>
<dbReference type="HAMAP" id="MF_00034">
    <property type="entry name" value="RuvC"/>
    <property type="match status" value="1"/>
</dbReference>
<dbReference type="PANTHER" id="PTHR30194">
    <property type="entry name" value="CROSSOVER JUNCTION ENDODEOXYRIBONUCLEASE RUVC"/>
    <property type="match status" value="1"/>
</dbReference>
<reference evidence="15" key="1">
    <citation type="submission" date="2021-03" db="EMBL/GenBank/DDBJ databases">
        <title>Identification and antibiotic profiling of Wohlfahrtiimonas chitiniclastica, an underestimated human pathogen.</title>
        <authorList>
            <person name="Kopf A."/>
            <person name="Bunk B."/>
            <person name="Coldewey S."/>
            <person name="Gunzer F."/>
            <person name="Riedel T."/>
            <person name="Schroettner P."/>
        </authorList>
    </citation>
    <scope>NUCLEOTIDE SEQUENCE</scope>
    <source>
        <strain evidence="15">DSM 100917</strain>
    </source>
</reference>
<keyword evidence="11 13" id="KW-0234">DNA repair</keyword>
<dbReference type="EC" id="3.1.21.10" evidence="13 14"/>
<protein>
    <recommendedName>
        <fullName evidence="13 14">Crossover junction endodeoxyribonuclease RuvC</fullName>
        <ecNumber evidence="13 14">3.1.21.10</ecNumber>
    </recommendedName>
    <alternativeName>
        <fullName evidence="13">Holliday junction nuclease RuvC</fullName>
    </alternativeName>
    <alternativeName>
        <fullName evidence="13">Holliday junction resolvase RuvC</fullName>
    </alternativeName>
</protein>
<keyword evidence="8 13" id="KW-0460">Magnesium</keyword>
<evidence type="ECO:0000256" key="6">
    <source>
        <dbReference type="ARBA" id="ARBA00022763"/>
    </source>
</evidence>
<evidence type="ECO:0000256" key="11">
    <source>
        <dbReference type="ARBA" id="ARBA00023204"/>
    </source>
</evidence>
<dbReference type="PANTHER" id="PTHR30194:SF3">
    <property type="entry name" value="CROSSOVER JUNCTION ENDODEOXYRIBONUCLEASE RUVC"/>
    <property type="match status" value="1"/>
</dbReference>
<evidence type="ECO:0000256" key="8">
    <source>
        <dbReference type="ARBA" id="ARBA00022842"/>
    </source>
</evidence>
<dbReference type="RefSeq" id="WP_008316737.1">
    <property type="nucleotide sequence ID" value="NZ_CP115969.1"/>
</dbReference>
<evidence type="ECO:0000313" key="16">
    <source>
        <dbReference type="Proteomes" id="UP000680020"/>
    </source>
</evidence>
<keyword evidence="7 13" id="KW-0378">Hydrolase</keyword>
<evidence type="ECO:0000256" key="7">
    <source>
        <dbReference type="ARBA" id="ARBA00022801"/>
    </source>
</evidence>
<dbReference type="GO" id="GO:0006281">
    <property type="term" value="P:DNA repair"/>
    <property type="evidence" value="ECO:0007669"/>
    <property type="project" value="UniProtKB-UniRule"/>
</dbReference>
<dbReference type="GO" id="GO:0000287">
    <property type="term" value="F:magnesium ion binding"/>
    <property type="evidence" value="ECO:0007669"/>
    <property type="project" value="UniProtKB-UniRule"/>
</dbReference>
<evidence type="ECO:0000256" key="12">
    <source>
        <dbReference type="ARBA" id="ARBA00029354"/>
    </source>
</evidence>
<dbReference type="GO" id="GO:0008821">
    <property type="term" value="F:crossover junction DNA endonuclease activity"/>
    <property type="evidence" value="ECO:0007669"/>
    <property type="project" value="UniProtKB-UniRule"/>
</dbReference>
<dbReference type="InterPro" id="IPR020563">
    <property type="entry name" value="X-over_junc_endoDNase_Mg_BS"/>
</dbReference>
<dbReference type="NCBIfam" id="NF000711">
    <property type="entry name" value="PRK00039.2-1"/>
    <property type="match status" value="1"/>
</dbReference>
<name>A0A162W0H1_9GAMM</name>
<dbReference type="GeneID" id="58264170"/>
<keyword evidence="3 13" id="KW-0540">Nuclease</keyword>
<keyword evidence="9 13" id="KW-0238">DNA-binding</keyword>
<feature type="active site" evidence="13">
    <location>
        <position position="139"/>
    </location>
</feature>
<keyword evidence="4 13" id="KW-0479">Metal-binding</keyword>
<dbReference type="PRINTS" id="PR00696">
    <property type="entry name" value="RSOLVASERUVC"/>
</dbReference>
<comment type="subunit">
    <text evidence="13">Homodimer which binds Holliday junction (HJ) DNA. The HJ becomes 2-fold symmetrical on binding to RuvC with unstacked arms; it has a different conformation from HJ DNA in complex with RuvA. In the full resolvosome a probable DNA-RuvA(4)-RuvB(12)-RuvC(2) complex forms which resolves the HJ.</text>
</comment>
<evidence type="ECO:0000313" key="15">
    <source>
        <dbReference type="EMBL" id="MBS7825367.1"/>
    </source>
</evidence>
<evidence type="ECO:0000256" key="3">
    <source>
        <dbReference type="ARBA" id="ARBA00022722"/>
    </source>
</evidence>
<evidence type="ECO:0000256" key="10">
    <source>
        <dbReference type="ARBA" id="ARBA00023172"/>
    </source>
</evidence>
<dbReference type="InterPro" id="IPR002176">
    <property type="entry name" value="X-over_junc_endoDNase_RuvC"/>
</dbReference>
<dbReference type="NCBIfam" id="TIGR00228">
    <property type="entry name" value="ruvC"/>
    <property type="match status" value="1"/>
</dbReference>